<dbReference type="SUPFAM" id="SSF48452">
    <property type="entry name" value="TPR-like"/>
    <property type="match status" value="1"/>
</dbReference>
<dbReference type="Gene3D" id="1.25.40.10">
    <property type="entry name" value="Tetratricopeptide repeat domain"/>
    <property type="match status" value="1"/>
</dbReference>
<reference evidence="2 3" key="1">
    <citation type="submission" date="2019-04" db="EMBL/GenBank/DDBJ databases">
        <title>Rhizobium terrae sp. nov., isolated from a paddy soil.</title>
        <authorList>
            <person name="Lin S.-Y."/>
            <person name="Hameed A."/>
            <person name="Huang H.-I."/>
            <person name="Young C.-C."/>
        </authorList>
    </citation>
    <scope>NUCLEOTIDE SEQUENCE [LARGE SCALE GENOMIC DNA]</scope>
    <source>
        <strain evidence="2 3">CC-HIH110</strain>
    </source>
</reference>
<dbReference type="EMBL" id="SSOA01000005">
    <property type="protein sequence ID" value="THF49693.1"/>
    <property type="molecule type" value="Genomic_DNA"/>
</dbReference>
<evidence type="ECO:0000313" key="3">
    <source>
        <dbReference type="Proteomes" id="UP000310754"/>
    </source>
</evidence>
<proteinExistence type="predicted"/>
<comment type="caution">
    <text evidence="2">The sequence shown here is derived from an EMBL/GenBank/DDBJ whole genome shotgun (WGS) entry which is preliminary data.</text>
</comment>
<dbReference type="RefSeq" id="WP_190236141.1">
    <property type="nucleotide sequence ID" value="NZ_SSOA01000005.1"/>
</dbReference>
<sequence>MILSCLALSAAAVAQADVAKAQDQFNRPPRAEKLAVATIEARRKVLFQTMLDQPGNLDAAFEYAALSSQVGDLEGAIATLERMLIFAPGLPRLQLELGVLYFRLGAFKTAKTYFDAAVSSANTPPEVRQKVEEYQQAIARNSDITAFSGVISAGTRYQTNANSGPTAATVTLNGLNYVLSNEARKSSDVSLYTSGEFQSVIDLPMQGVTFKTGLRTYGEFYRQTTNLNLGYGEVTAGPSFDLNSIGLADYTLDTYGIMGGGVLSGDPLMVTFGAGALVGMRANNNAFYGIRSEYRYEHLYNSKDYPSLSNKSGDRFQTQFLSVYRLSNSVNLGFSGIVDRFDADVDYNSYWQFAATSGISVDFMSPISSLPDPWNVSVSTLLSRRFSDQADPMISNSSQQMTRWSINLTQTVPVSKKWSAFAQASYEKSWSNYDTSVFDNTTLAIGFKRAF</sequence>
<evidence type="ECO:0000256" key="1">
    <source>
        <dbReference type="SAM" id="SignalP"/>
    </source>
</evidence>
<feature type="chain" id="PRO_5020546848" evidence="1">
    <location>
        <begin position="17"/>
        <end position="451"/>
    </location>
</feature>
<organism evidence="2 3">
    <name type="scientific">Allorhizobium terrae</name>
    <dbReference type="NCBI Taxonomy" id="1848972"/>
    <lineage>
        <taxon>Bacteria</taxon>
        <taxon>Pseudomonadati</taxon>
        <taxon>Pseudomonadota</taxon>
        <taxon>Alphaproteobacteria</taxon>
        <taxon>Hyphomicrobiales</taxon>
        <taxon>Rhizobiaceae</taxon>
        <taxon>Rhizobium/Agrobacterium group</taxon>
        <taxon>Allorhizobium</taxon>
    </lineage>
</organism>
<accession>A0A4S3ZVQ4</accession>
<feature type="signal peptide" evidence="1">
    <location>
        <begin position="1"/>
        <end position="16"/>
    </location>
</feature>
<keyword evidence="3" id="KW-1185">Reference proteome</keyword>
<dbReference type="InterPro" id="IPR011990">
    <property type="entry name" value="TPR-like_helical_dom_sf"/>
</dbReference>
<gene>
    <name evidence="2" type="ORF">E6C51_12180</name>
</gene>
<dbReference type="AlphaFoldDB" id="A0A4S3ZVQ4"/>
<protein>
    <submittedName>
        <fullName evidence="2">Uncharacterized protein</fullName>
    </submittedName>
</protein>
<name>A0A4S3ZVQ4_9HYPH</name>
<keyword evidence="1" id="KW-0732">Signal</keyword>
<dbReference type="Proteomes" id="UP000310754">
    <property type="component" value="Unassembled WGS sequence"/>
</dbReference>
<evidence type="ECO:0000313" key="2">
    <source>
        <dbReference type="EMBL" id="THF49693.1"/>
    </source>
</evidence>